<evidence type="ECO:0000256" key="9">
    <source>
        <dbReference type="ARBA" id="ARBA00023154"/>
    </source>
</evidence>
<dbReference type="Proteomes" id="UP000218387">
    <property type="component" value="Chromosome"/>
</dbReference>
<evidence type="ECO:0000313" key="12">
    <source>
        <dbReference type="EMBL" id="QCT73565.1"/>
    </source>
</evidence>
<keyword evidence="5" id="KW-0808">Transferase</keyword>
<feature type="domain" description="ACT" evidence="11">
    <location>
        <begin position="103"/>
        <end position="163"/>
    </location>
</feature>
<keyword evidence="8" id="KW-0067">ATP-binding</keyword>
<dbReference type="GO" id="GO:0009088">
    <property type="term" value="P:threonine biosynthetic process"/>
    <property type="evidence" value="ECO:0007669"/>
    <property type="project" value="UniProtKB-UniPathway"/>
</dbReference>
<keyword evidence="6" id="KW-0547">Nucleotide-binding</keyword>
<dbReference type="AlphaFoldDB" id="A0A4P9CF50"/>
<reference evidence="12 13" key="1">
    <citation type="submission" date="2018-05" db="EMBL/GenBank/DDBJ databases">
        <title>Genome comparison of Eubacterium sp.</title>
        <authorList>
            <person name="Feng Y."/>
            <person name="Sanchez-Andrea I."/>
            <person name="Stams A.J.M."/>
            <person name="De Vos W.M."/>
        </authorList>
    </citation>
    <scope>NUCLEOTIDE SEQUENCE [LARGE SCALE GENOMIC DNA]</scope>
    <source>
        <strain evidence="12 13">YI</strain>
    </source>
</reference>
<dbReference type="PANTHER" id="PTHR21499:SF3">
    <property type="entry name" value="ASPARTOKINASE"/>
    <property type="match status" value="1"/>
</dbReference>
<evidence type="ECO:0000256" key="7">
    <source>
        <dbReference type="ARBA" id="ARBA00022777"/>
    </source>
</evidence>
<dbReference type="InterPro" id="IPR002912">
    <property type="entry name" value="ACT_dom"/>
</dbReference>
<dbReference type="GO" id="GO:0009089">
    <property type="term" value="P:lysine biosynthetic process via diaminopimelate"/>
    <property type="evidence" value="ECO:0007669"/>
    <property type="project" value="TreeGrafter"/>
</dbReference>
<dbReference type="PANTHER" id="PTHR21499">
    <property type="entry name" value="ASPARTATE KINASE"/>
    <property type="match status" value="1"/>
</dbReference>
<evidence type="ECO:0000313" key="13">
    <source>
        <dbReference type="Proteomes" id="UP000218387"/>
    </source>
</evidence>
<dbReference type="EMBL" id="CP029487">
    <property type="protein sequence ID" value="QCT73565.1"/>
    <property type="molecule type" value="Genomic_DNA"/>
</dbReference>
<proteinExistence type="inferred from homology"/>
<dbReference type="GO" id="GO:0005829">
    <property type="term" value="C:cytosol"/>
    <property type="evidence" value="ECO:0007669"/>
    <property type="project" value="TreeGrafter"/>
</dbReference>
<dbReference type="SUPFAM" id="SSF55021">
    <property type="entry name" value="ACT-like"/>
    <property type="match status" value="2"/>
</dbReference>
<name>A0A4P9CF50_EUBML</name>
<dbReference type="Gene3D" id="3.30.2130.10">
    <property type="entry name" value="VC0802-like"/>
    <property type="match status" value="1"/>
</dbReference>
<dbReference type="EC" id="2.7.2.4" evidence="4"/>
<keyword evidence="9" id="KW-0028">Amino-acid biosynthesis</keyword>
<dbReference type="InterPro" id="IPR054352">
    <property type="entry name" value="ACT_Aspartokinase"/>
</dbReference>
<keyword evidence="9" id="KW-0457">Lysine biosynthesis</keyword>
<evidence type="ECO:0000256" key="6">
    <source>
        <dbReference type="ARBA" id="ARBA00022741"/>
    </source>
</evidence>
<dbReference type="GO" id="GO:0004072">
    <property type="term" value="F:aspartate kinase activity"/>
    <property type="evidence" value="ECO:0007669"/>
    <property type="project" value="UniProtKB-EC"/>
</dbReference>
<evidence type="ECO:0000256" key="2">
    <source>
        <dbReference type="ARBA" id="ARBA00005139"/>
    </source>
</evidence>
<evidence type="ECO:0000256" key="1">
    <source>
        <dbReference type="ARBA" id="ARBA00004986"/>
    </source>
</evidence>
<dbReference type="PROSITE" id="PS51671">
    <property type="entry name" value="ACT"/>
    <property type="match status" value="1"/>
</dbReference>
<dbReference type="Pfam" id="PF22468">
    <property type="entry name" value="ACT_9"/>
    <property type="match status" value="1"/>
</dbReference>
<comment type="catalytic activity">
    <reaction evidence="10">
        <text>L-aspartate + ATP = 4-phospho-L-aspartate + ADP</text>
        <dbReference type="Rhea" id="RHEA:23776"/>
        <dbReference type="ChEBI" id="CHEBI:29991"/>
        <dbReference type="ChEBI" id="CHEBI:30616"/>
        <dbReference type="ChEBI" id="CHEBI:57535"/>
        <dbReference type="ChEBI" id="CHEBI:456216"/>
        <dbReference type="EC" id="2.7.2.4"/>
    </reaction>
</comment>
<comment type="similarity">
    <text evidence="3">Belongs to the aspartokinase family.</text>
</comment>
<dbReference type="KEGG" id="emt:CPZ25_020395"/>
<evidence type="ECO:0000256" key="4">
    <source>
        <dbReference type="ARBA" id="ARBA00013059"/>
    </source>
</evidence>
<sequence length="163" mass="17927">MTTTYMESHSVDGLTVDHKNLMISLKKVPVHSIILTRCLSELSDAGVNVDIITQTAPVKNAFDVSFIVLERDLDKVKDIVNALGEEYPEIKITINKDITRLSVSGIGMRTQSGVAAKFFQVLADNDVQILMITTSEIRISCIIKIEDTEKAVAATKAAFDLED</sequence>
<dbReference type="GO" id="GO:0005524">
    <property type="term" value="F:ATP binding"/>
    <property type="evidence" value="ECO:0007669"/>
    <property type="project" value="UniProtKB-KW"/>
</dbReference>
<dbReference type="CDD" id="cd04923">
    <property type="entry name" value="ACT_AK-LysC-DapG-like_2"/>
    <property type="match status" value="1"/>
</dbReference>
<comment type="pathway">
    <text evidence="1">Amino-acid biosynthesis; L-methionine biosynthesis via de novo pathway; L-homoserine from L-aspartate: step 1/3.</text>
</comment>
<comment type="pathway">
    <text evidence="2">Amino-acid biosynthesis; L-threonine biosynthesis; L-threonine from L-aspartate: step 1/5.</text>
</comment>
<keyword evidence="7" id="KW-0418">Kinase</keyword>
<evidence type="ECO:0000256" key="3">
    <source>
        <dbReference type="ARBA" id="ARBA00010122"/>
    </source>
</evidence>
<dbReference type="CDD" id="cd04891">
    <property type="entry name" value="ACT_AK-LysC-DapG-like_1"/>
    <property type="match status" value="1"/>
</dbReference>
<evidence type="ECO:0000256" key="5">
    <source>
        <dbReference type="ARBA" id="ARBA00022679"/>
    </source>
</evidence>
<dbReference type="InterPro" id="IPR045865">
    <property type="entry name" value="ACT-like_dom_sf"/>
</dbReference>
<keyword evidence="13" id="KW-1185">Reference proteome</keyword>
<dbReference type="UniPathway" id="UPA00051">
    <property type="reaction ID" value="UER00462"/>
</dbReference>
<gene>
    <name evidence="12" type="ORF">CPZ25_020395</name>
</gene>
<dbReference type="RefSeq" id="WP_074618379.1">
    <property type="nucleotide sequence ID" value="NZ_CABJDW020000004.1"/>
</dbReference>
<dbReference type="GO" id="GO:0009090">
    <property type="term" value="P:homoserine biosynthetic process"/>
    <property type="evidence" value="ECO:0007669"/>
    <property type="project" value="TreeGrafter"/>
</dbReference>
<organism evidence="12 13">
    <name type="scientific">Eubacterium maltosivorans</name>
    <dbReference type="NCBI Taxonomy" id="2041044"/>
    <lineage>
        <taxon>Bacteria</taxon>
        <taxon>Bacillati</taxon>
        <taxon>Bacillota</taxon>
        <taxon>Clostridia</taxon>
        <taxon>Eubacteriales</taxon>
        <taxon>Eubacteriaceae</taxon>
        <taxon>Eubacterium</taxon>
    </lineage>
</organism>
<protein>
    <recommendedName>
        <fullName evidence="4">aspartate kinase</fullName>
        <ecNumber evidence="4">2.7.2.4</ecNumber>
    </recommendedName>
</protein>
<evidence type="ECO:0000256" key="8">
    <source>
        <dbReference type="ARBA" id="ARBA00022840"/>
    </source>
</evidence>
<evidence type="ECO:0000256" key="10">
    <source>
        <dbReference type="ARBA" id="ARBA00047872"/>
    </source>
</evidence>
<evidence type="ECO:0000259" key="11">
    <source>
        <dbReference type="PROSITE" id="PS51671"/>
    </source>
</evidence>
<dbReference type="UniPathway" id="UPA00050">
    <property type="reaction ID" value="UER00461"/>
</dbReference>
<accession>A0A4P9CF50</accession>